<evidence type="ECO:0000313" key="3">
    <source>
        <dbReference type="Proteomes" id="UP000332933"/>
    </source>
</evidence>
<accession>A0A485K336</accession>
<dbReference type="EMBL" id="VJMH01000004">
    <property type="protein sequence ID" value="KAF0720718.1"/>
    <property type="molecule type" value="Genomic_DNA"/>
</dbReference>
<dbReference type="AlphaFoldDB" id="A0A485K336"/>
<gene>
    <name evidence="2" type="primary">Aste57867_143</name>
    <name evidence="1" type="ORF">As57867_000143</name>
    <name evidence="2" type="ORF">ASTE57867_143</name>
</gene>
<dbReference type="OrthoDB" id="59870at2759"/>
<reference evidence="2 3" key="1">
    <citation type="submission" date="2019-03" db="EMBL/GenBank/DDBJ databases">
        <authorList>
            <person name="Gaulin E."/>
            <person name="Dumas B."/>
        </authorList>
    </citation>
    <scope>NUCLEOTIDE SEQUENCE [LARGE SCALE GENOMIC DNA]</scope>
    <source>
        <strain evidence="2">CBS 568.67</strain>
    </source>
</reference>
<proteinExistence type="predicted"/>
<protein>
    <submittedName>
        <fullName evidence="2">Aste57867_143 protein</fullName>
    </submittedName>
</protein>
<name>A0A485K336_9STRA</name>
<sequence length="123" mass="14837">MIHETNMQCKYAYKECFNHRTYKRDGELHRLCEHHRNKANALQKIYATKRRSELRAQKRQLMHDKIAKIEVEPLPFVPHDIKVEDFPIDDFQSLFFEDVEPIEVFSDVDELSDEEYAYLSEVF</sequence>
<reference evidence="1" key="2">
    <citation type="submission" date="2019-06" db="EMBL/GenBank/DDBJ databases">
        <title>Genomics analysis of Aphanomyces spp. identifies a new class of oomycete effector associated with host adaptation.</title>
        <authorList>
            <person name="Gaulin E."/>
        </authorList>
    </citation>
    <scope>NUCLEOTIDE SEQUENCE</scope>
    <source>
        <strain evidence="1">CBS 578.67</strain>
    </source>
</reference>
<evidence type="ECO:0000313" key="2">
    <source>
        <dbReference type="EMBL" id="VFT77369.1"/>
    </source>
</evidence>
<dbReference type="Proteomes" id="UP000332933">
    <property type="component" value="Unassembled WGS sequence"/>
</dbReference>
<organism evidence="2 3">
    <name type="scientific">Aphanomyces stellatus</name>
    <dbReference type="NCBI Taxonomy" id="120398"/>
    <lineage>
        <taxon>Eukaryota</taxon>
        <taxon>Sar</taxon>
        <taxon>Stramenopiles</taxon>
        <taxon>Oomycota</taxon>
        <taxon>Saprolegniomycetes</taxon>
        <taxon>Saprolegniales</taxon>
        <taxon>Verrucalvaceae</taxon>
        <taxon>Aphanomyces</taxon>
    </lineage>
</organism>
<dbReference type="EMBL" id="CAADRA010000004">
    <property type="protein sequence ID" value="VFT77369.1"/>
    <property type="molecule type" value="Genomic_DNA"/>
</dbReference>
<keyword evidence="3" id="KW-1185">Reference proteome</keyword>
<evidence type="ECO:0000313" key="1">
    <source>
        <dbReference type="EMBL" id="KAF0720718.1"/>
    </source>
</evidence>